<feature type="transmembrane region" description="Helical" evidence="11">
    <location>
        <begin position="184"/>
        <end position="208"/>
    </location>
</feature>
<evidence type="ECO:0000256" key="12">
    <source>
        <dbReference type="RuleBase" id="RU000483"/>
    </source>
</evidence>
<evidence type="ECO:0000313" key="13">
    <source>
        <dbReference type="EMBL" id="PWI57975.1"/>
    </source>
</evidence>
<dbReference type="InterPro" id="IPR023011">
    <property type="entry name" value="ATP_synth_F0_asu_AS"/>
</dbReference>
<dbReference type="PANTHER" id="PTHR42823:SF3">
    <property type="entry name" value="ATP SYNTHASE SUBUNIT A, CHLOROPLASTIC"/>
    <property type="match status" value="1"/>
</dbReference>
<dbReference type="Proteomes" id="UP000245380">
    <property type="component" value="Unassembled WGS sequence"/>
</dbReference>
<evidence type="ECO:0000256" key="7">
    <source>
        <dbReference type="ARBA" id="ARBA00022989"/>
    </source>
</evidence>
<dbReference type="EMBL" id="MPDK01000007">
    <property type="protein sequence ID" value="PWI57975.1"/>
    <property type="molecule type" value="Genomic_DNA"/>
</dbReference>
<dbReference type="NCBIfam" id="TIGR01131">
    <property type="entry name" value="ATP_synt_6_or_A"/>
    <property type="match status" value="1"/>
</dbReference>
<dbReference type="AlphaFoldDB" id="A0A2U3D9N1"/>
<keyword evidence="11" id="KW-1003">Cell membrane</keyword>
<comment type="similarity">
    <text evidence="2 11 12">Belongs to the ATPase A chain family.</text>
</comment>
<protein>
    <recommendedName>
        <fullName evidence="11 12">ATP synthase subunit a</fullName>
    </recommendedName>
    <alternativeName>
        <fullName evidence="11">ATP synthase F0 sector subunit a</fullName>
    </alternativeName>
    <alternativeName>
        <fullName evidence="11">F-ATPase subunit 6</fullName>
    </alternativeName>
</protein>
<keyword evidence="7 11" id="KW-1133">Transmembrane helix</keyword>
<keyword evidence="3 11" id="KW-0813">Transport</keyword>
<reference evidence="13 14" key="1">
    <citation type="submission" date="2016-11" db="EMBL/GenBank/DDBJ databases">
        <title>Comparative genomics of Acidibacillus ferroxidans species.</title>
        <authorList>
            <person name="Oliveira G."/>
            <person name="Nunes G."/>
            <person name="Oliveira R."/>
            <person name="Araujo F."/>
            <person name="Salim A."/>
            <person name="Scholte L."/>
            <person name="Morais D."/>
            <person name="Nancucheo I."/>
            <person name="Johnson D.B."/>
            <person name="Grail B."/>
            <person name="Bittencourt J."/>
            <person name="Valadares R."/>
        </authorList>
    </citation>
    <scope>NUCLEOTIDE SEQUENCE [LARGE SCALE GENOMIC DNA]</scope>
    <source>
        <strain evidence="13 14">Y002</strain>
    </source>
</reference>
<organism evidence="13 14">
    <name type="scientific">Sulfoacidibacillus thermotolerans</name>
    <name type="common">Acidibacillus sulfuroxidans</name>
    <dbReference type="NCBI Taxonomy" id="1765684"/>
    <lineage>
        <taxon>Bacteria</taxon>
        <taxon>Bacillati</taxon>
        <taxon>Bacillota</taxon>
        <taxon>Bacilli</taxon>
        <taxon>Bacillales</taxon>
        <taxon>Alicyclobacillaceae</taxon>
        <taxon>Sulfoacidibacillus</taxon>
    </lineage>
</organism>
<dbReference type="Gene3D" id="1.20.120.220">
    <property type="entry name" value="ATP synthase, F0 complex, subunit A"/>
    <property type="match status" value="1"/>
</dbReference>
<accession>A0A2U3D9N1</accession>
<comment type="subcellular location">
    <subcellularLocation>
        <location evidence="11 12">Cell membrane</location>
        <topology evidence="11 12">Multi-pass membrane protein</topology>
    </subcellularLocation>
    <subcellularLocation>
        <location evidence="1">Membrane</location>
        <topology evidence="1">Multi-pass membrane protein</topology>
    </subcellularLocation>
</comment>
<gene>
    <name evidence="11" type="primary">atpB</name>
    <name evidence="13" type="ORF">BM613_06120</name>
</gene>
<evidence type="ECO:0000256" key="6">
    <source>
        <dbReference type="ARBA" id="ARBA00022781"/>
    </source>
</evidence>
<evidence type="ECO:0000256" key="1">
    <source>
        <dbReference type="ARBA" id="ARBA00004141"/>
    </source>
</evidence>
<proteinExistence type="inferred from homology"/>
<evidence type="ECO:0000256" key="11">
    <source>
        <dbReference type="HAMAP-Rule" id="MF_01393"/>
    </source>
</evidence>
<dbReference type="InterPro" id="IPR035908">
    <property type="entry name" value="F0_ATP_A_sf"/>
</dbReference>
<keyword evidence="5 11" id="KW-0812">Transmembrane</keyword>
<dbReference type="InterPro" id="IPR000568">
    <property type="entry name" value="ATP_synth_F0_asu"/>
</dbReference>
<keyword evidence="9 11" id="KW-0472">Membrane</keyword>
<dbReference type="GO" id="GO:0046933">
    <property type="term" value="F:proton-transporting ATP synthase activity, rotational mechanism"/>
    <property type="evidence" value="ECO:0007669"/>
    <property type="project" value="UniProtKB-UniRule"/>
</dbReference>
<keyword evidence="14" id="KW-1185">Reference proteome</keyword>
<dbReference type="Pfam" id="PF00119">
    <property type="entry name" value="ATP-synt_A"/>
    <property type="match status" value="1"/>
</dbReference>
<dbReference type="PROSITE" id="PS00449">
    <property type="entry name" value="ATPASE_A"/>
    <property type="match status" value="1"/>
</dbReference>
<keyword evidence="10 11" id="KW-0066">ATP synthesis</keyword>
<keyword evidence="4 11" id="KW-0138">CF(0)</keyword>
<dbReference type="OrthoDB" id="9789241at2"/>
<feature type="transmembrane region" description="Helical" evidence="11">
    <location>
        <begin position="12"/>
        <end position="37"/>
    </location>
</feature>
<sequence>MPAFPYLFYNTIFRINIVTIAMMILTGIIVLVLLRLAQRNLDVRKPRGLQNFIEWAIDFTANMARDTMPSERMVQWILPLAFTMLIFLFVANWLGLIATISIKLNHPIPWLGLTAQNLAMAHGEVPLFDSPTANMSMTLGMAFMVWILSHAQGLRHPRQYFRHYRNPMAIIEEITNPLTHGMRLYGNIFAGEALIGVILTIPLIFGWLPVSIPLLLVWLLYSGFVSTIQAYVFTILMTLYVGHKSYGDQVDHA</sequence>
<evidence type="ECO:0000256" key="8">
    <source>
        <dbReference type="ARBA" id="ARBA00023065"/>
    </source>
</evidence>
<dbReference type="CDD" id="cd00310">
    <property type="entry name" value="ATP-synt_Fo_a_6"/>
    <property type="match status" value="1"/>
</dbReference>
<dbReference type="HAMAP" id="MF_01393">
    <property type="entry name" value="ATP_synth_a_bact"/>
    <property type="match status" value="1"/>
</dbReference>
<dbReference type="GO" id="GO:0042777">
    <property type="term" value="P:proton motive force-driven plasma membrane ATP synthesis"/>
    <property type="evidence" value="ECO:0007669"/>
    <property type="project" value="TreeGrafter"/>
</dbReference>
<feature type="transmembrane region" description="Helical" evidence="11">
    <location>
        <begin position="76"/>
        <end position="102"/>
    </location>
</feature>
<dbReference type="InterPro" id="IPR045082">
    <property type="entry name" value="ATP_syn_F0_a_bact/chloroplast"/>
</dbReference>
<comment type="caution">
    <text evidence="13">The sequence shown here is derived from an EMBL/GenBank/DDBJ whole genome shotgun (WGS) entry which is preliminary data.</text>
</comment>
<dbReference type="GO" id="GO:0045259">
    <property type="term" value="C:proton-transporting ATP synthase complex"/>
    <property type="evidence" value="ECO:0007669"/>
    <property type="project" value="UniProtKB-KW"/>
</dbReference>
<keyword evidence="6 11" id="KW-0375">Hydrogen ion transport</keyword>
<keyword evidence="8 11" id="KW-0406">Ion transport</keyword>
<evidence type="ECO:0000256" key="2">
    <source>
        <dbReference type="ARBA" id="ARBA00006810"/>
    </source>
</evidence>
<evidence type="ECO:0000256" key="4">
    <source>
        <dbReference type="ARBA" id="ARBA00022547"/>
    </source>
</evidence>
<name>A0A2U3D9N1_SULT2</name>
<evidence type="ECO:0000256" key="3">
    <source>
        <dbReference type="ARBA" id="ARBA00022448"/>
    </source>
</evidence>
<evidence type="ECO:0000256" key="9">
    <source>
        <dbReference type="ARBA" id="ARBA00023136"/>
    </source>
</evidence>
<comment type="function">
    <text evidence="11 12">Key component of the proton channel; it plays a direct role in the translocation of protons across the membrane.</text>
</comment>
<feature type="transmembrane region" description="Helical" evidence="11">
    <location>
        <begin position="135"/>
        <end position="154"/>
    </location>
</feature>
<dbReference type="SUPFAM" id="SSF81336">
    <property type="entry name" value="F1F0 ATP synthase subunit A"/>
    <property type="match status" value="1"/>
</dbReference>
<dbReference type="RefSeq" id="WP_109430281.1">
    <property type="nucleotide sequence ID" value="NZ_MPDK01000007.1"/>
</dbReference>
<evidence type="ECO:0000256" key="10">
    <source>
        <dbReference type="ARBA" id="ARBA00023310"/>
    </source>
</evidence>
<evidence type="ECO:0000313" key="14">
    <source>
        <dbReference type="Proteomes" id="UP000245380"/>
    </source>
</evidence>
<dbReference type="PRINTS" id="PR00123">
    <property type="entry name" value="ATPASEA"/>
</dbReference>
<dbReference type="PANTHER" id="PTHR42823">
    <property type="entry name" value="ATP SYNTHASE SUBUNIT A, CHLOROPLASTIC"/>
    <property type="match status" value="1"/>
</dbReference>
<evidence type="ECO:0000256" key="5">
    <source>
        <dbReference type="ARBA" id="ARBA00022692"/>
    </source>
</evidence>
<feature type="transmembrane region" description="Helical" evidence="11">
    <location>
        <begin position="214"/>
        <end position="241"/>
    </location>
</feature>
<dbReference type="GO" id="GO:0005886">
    <property type="term" value="C:plasma membrane"/>
    <property type="evidence" value="ECO:0007669"/>
    <property type="project" value="UniProtKB-SubCell"/>
</dbReference>